<dbReference type="RefSeq" id="WP_187218058.1">
    <property type="nucleotide sequence ID" value="NZ_JABVED010000001.1"/>
</dbReference>
<organism evidence="2 3">
    <name type="scientific">Actinokineospora xionganensis</name>
    <dbReference type="NCBI Taxonomy" id="2684470"/>
    <lineage>
        <taxon>Bacteria</taxon>
        <taxon>Bacillati</taxon>
        <taxon>Actinomycetota</taxon>
        <taxon>Actinomycetes</taxon>
        <taxon>Pseudonocardiales</taxon>
        <taxon>Pseudonocardiaceae</taxon>
        <taxon>Actinokineospora</taxon>
    </lineage>
</organism>
<name>A0ABR7KZZ6_9PSEU</name>
<comment type="caution">
    <text evidence="2">The sequence shown here is derived from an EMBL/GenBank/DDBJ whole genome shotgun (WGS) entry which is preliminary data.</text>
</comment>
<protein>
    <submittedName>
        <fullName evidence="2">PQQ-binding-like beta-propeller repeat protein</fullName>
    </submittedName>
</protein>
<accession>A0ABR7KZZ6</accession>
<reference evidence="2 3" key="1">
    <citation type="submission" date="2020-06" db="EMBL/GenBank/DDBJ databases">
        <title>Actinokineospora xiongansis sp. nov., isolated from soil of Baiyangdian.</title>
        <authorList>
            <person name="Zhang X."/>
        </authorList>
    </citation>
    <scope>NUCLEOTIDE SEQUENCE [LARGE SCALE GENOMIC DNA]</scope>
    <source>
        <strain evidence="2 3">HBU206404</strain>
    </source>
</reference>
<dbReference type="EMBL" id="JABVED010000001">
    <property type="protein sequence ID" value="MBC6446009.1"/>
    <property type="molecule type" value="Genomic_DNA"/>
</dbReference>
<dbReference type="InterPro" id="IPR011047">
    <property type="entry name" value="Quinoprotein_ADH-like_sf"/>
</dbReference>
<evidence type="ECO:0000313" key="2">
    <source>
        <dbReference type="EMBL" id="MBC6446009.1"/>
    </source>
</evidence>
<keyword evidence="3" id="KW-1185">Reference proteome</keyword>
<dbReference type="InterPro" id="IPR015943">
    <property type="entry name" value="WD40/YVTN_repeat-like_dom_sf"/>
</dbReference>
<feature type="domain" description="Pyrrolo-quinoline quinone repeat" evidence="1">
    <location>
        <begin position="71"/>
        <end position="150"/>
    </location>
</feature>
<gene>
    <name evidence="2" type="ORF">GPZ80_02330</name>
</gene>
<dbReference type="Gene3D" id="2.130.10.10">
    <property type="entry name" value="YVTN repeat-like/Quinoprotein amine dehydrogenase"/>
    <property type="match status" value="2"/>
</dbReference>
<feature type="domain" description="Pyrrolo-quinoline quinone repeat" evidence="1">
    <location>
        <begin position="160"/>
        <end position="346"/>
    </location>
</feature>
<dbReference type="InterPro" id="IPR002372">
    <property type="entry name" value="PQQ_rpt_dom"/>
</dbReference>
<dbReference type="PANTHER" id="PTHR34512:SF30">
    <property type="entry name" value="OUTER MEMBRANE PROTEIN ASSEMBLY FACTOR BAMB"/>
    <property type="match status" value="1"/>
</dbReference>
<proteinExistence type="predicted"/>
<evidence type="ECO:0000259" key="1">
    <source>
        <dbReference type="Pfam" id="PF13360"/>
    </source>
</evidence>
<evidence type="ECO:0000313" key="3">
    <source>
        <dbReference type="Proteomes" id="UP000734823"/>
    </source>
</evidence>
<dbReference type="SUPFAM" id="SSF50998">
    <property type="entry name" value="Quinoprotein alcohol dehydrogenase-like"/>
    <property type="match status" value="1"/>
</dbReference>
<dbReference type="PANTHER" id="PTHR34512">
    <property type="entry name" value="CELL SURFACE PROTEIN"/>
    <property type="match status" value="1"/>
</dbReference>
<sequence length="396" mass="41926">MTAPAAFRHDPVKSVLAGSADGSHDWGAEPAVCGYRKLTYDNRTLGKTINVPVSASPAVVSGLGVVVAADDGFVRLFDAPLRREFWRRRLDSSIYASVVVDQADRTLVVAATSGQLQCVDLRGTLVWSAHAEGQICATPVVTDKSRVLVVPIFPGRCLGIAVDTGTIVFDREVPAPWYAAHGGVAGHRDPYASPLPTPDGGAIVCAGETVLSLDADGGQVWRRDVDAGIKASPVFARATGEVIAFTTAGQCVFLDAATGRVNGVLELGTKITASPAVSGDVIAVGGQGNVSYGVDSIRREVRWRSDQCAPKSYTSFTVLPNGDFVAVNERGNVVCLERAGGRFRWESSQVLGLVDHEPAMDTTPVAAPDGNMYCASYDGDVYRFLFKPIPGNHHVE</sequence>
<dbReference type="Pfam" id="PF13360">
    <property type="entry name" value="PQQ_2"/>
    <property type="match status" value="2"/>
</dbReference>
<dbReference type="Proteomes" id="UP000734823">
    <property type="component" value="Unassembled WGS sequence"/>
</dbReference>